<gene>
    <name evidence="7" type="ORF">Airi01_093970</name>
</gene>
<dbReference type="InterPro" id="IPR007213">
    <property type="entry name" value="Ppm1/Ppm2/Tcmp"/>
</dbReference>
<evidence type="ECO:0000256" key="5">
    <source>
        <dbReference type="ARBA" id="ARBA00022691"/>
    </source>
</evidence>
<dbReference type="NCBIfam" id="TIGR00027">
    <property type="entry name" value="mthyl_TIGR00027"/>
    <property type="match status" value="1"/>
</dbReference>
<dbReference type="Gene3D" id="3.40.50.150">
    <property type="entry name" value="Vaccinia Virus protein VP39"/>
    <property type="match status" value="1"/>
</dbReference>
<dbReference type="Proteomes" id="UP001165135">
    <property type="component" value="Unassembled WGS sequence"/>
</dbReference>
<comment type="similarity">
    <text evidence="2 6">Belongs to the UPF0677 family.</text>
</comment>
<protein>
    <recommendedName>
        <fullName evidence="6">S-adenosyl-L-methionine-dependent methyltransferase</fullName>
        <ecNumber evidence="6">2.1.1.-</ecNumber>
    </recommendedName>
</protein>
<keyword evidence="3 6" id="KW-0489">Methyltransferase</keyword>
<organism evidence="7 8">
    <name type="scientific">Actinoallomurus iriomotensis</name>
    <dbReference type="NCBI Taxonomy" id="478107"/>
    <lineage>
        <taxon>Bacteria</taxon>
        <taxon>Bacillati</taxon>
        <taxon>Actinomycetota</taxon>
        <taxon>Actinomycetes</taxon>
        <taxon>Streptosporangiales</taxon>
        <taxon>Thermomonosporaceae</taxon>
        <taxon>Actinoallomurus</taxon>
    </lineage>
</organism>
<evidence type="ECO:0000256" key="6">
    <source>
        <dbReference type="RuleBase" id="RU362030"/>
    </source>
</evidence>
<reference evidence="7" key="1">
    <citation type="submission" date="2023-03" db="EMBL/GenBank/DDBJ databases">
        <title>Actinoallomurus iriomotensis NBRC 103681.</title>
        <authorList>
            <person name="Ichikawa N."/>
            <person name="Sato H."/>
            <person name="Tonouchi N."/>
        </authorList>
    </citation>
    <scope>NUCLEOTIDE SEQUENCE</scope>
    <source>
        <strain evidence="7">NBRC 103681</strain>
    </source>
</reference>
<dbReference type="SUPFAM" id="SSF53335">
    <property type="entry name" value="S-adenosyl-L-methionine-dependent methyltransferases"/>
    <property type="match status" value="1"/>
</dbReference>
<comment type="caution">
    <text evidence="7">The sequence shown here is derived from an EMBL/GenBank/DDBJ whole genome shotgun (WGS) entry which is preliminary data.</text>
</comment>
<dbReference type="GO" id="GO:0032259">
    <property type="term" value="P:methylation"/>
    <property type="evidence" value="ECO:0007669"/>
    <property type="project" value="UniProtKB-KW"/>
</dbReference>
<comment type="function">
    <text evidence="1 6">Exhibits S-adenosyl-L-methionine-dependent methyltransferase activity.</text>
</comment>
<dbReference type="GO" id="GO:0008168">
    <property type="term" value="F:methyltransferase activity"/>
    <property type="evidence" value="ECO:0007669"/>
    <property type="project" value="UniProtKB-UniRule"/>
</dbReference>
<proteinExistence type="inferred from homology"/>
<dbReference type="InterPro" id="IPR029063">
    <property type="entry name" value="SAM-dependent_MTases_sf"/>
</dbReference>
<dbReference type="Pfam" id="PF04072">
    <property type="entry name" value="LCM"/>
    <property type="match status" value="1"/>
</dbReference>
<sequence length="265" mass="28195">MDASPLNGVGGTSLGVARARAWESRRPDRLFDDPYAAEFVAAGGSGGRAPLSPARARLAFHVIIRTRFYDDFLLAACDSGCRQVVLLAAGLDTRAYRLPWPPAVTLYELDLPEVLAFKDRVLAGAGAEPRCARTAVPVDLREDWPRRLTDAGFGASAPTAWLVEGLLVYLSPEDADRVLSRVGALSAPGSRISLERNNAASVIAEEDRGGIEEYAELWQGGVGDTAGRLAGDGWQTEVHELADVAASYGRPAPSSSLSGFLTATR</sequence>
<evidence type="ECO:0000256" key="4">
    <source>
        <dbReference type="ARBA" id="ARBA00022679"/>
    </source>
</evidence>
<evidence type="ECO:0000313" key="7">
    <source>
        <dbReference type="EMBL" id="GLY81130.1"/>
    </source>
</evidence>
<keyword evidence="5 6" id="KW-0949">S-adenosyl-L-methionine</keyword>
<evidence type="ECO:0000256" key="3">
    <source>
        <dbReference type="ARBA" id="ARBA00022603"/>
    </source>
</evidence>
<keyword evidence="4" id="KW-0808">Transferase</keyword>
<dbReference type="InterPro" id="IPR011610">
    <property type="entry name" value="SAM_mthyl_Trfase_ML2640-like"/>
</dbReference>
<dbReference type="PANTHER" id="PTHR43619:SF2">
    <property type="entry name" value="S-ADENOSYL-L-METHIONINE-DEPENDENT METHYLTRANSFERASES SUPERFAMILY PROTEIN"/>
    <property type="match status" value="1"/>
</dbReference>
<dbReference type="AlphaFoldDB" id="A0A9W6RWD8"/>
<dbReference type="EMBL" id="BSTJ01000017">
    <property type="protein sequence ID" value="GLY81130.1"/>
    <property type="molecule type" value="Genomic_DNA"/>
</dbReference>
<evidence type="ECO:0000256" key="2">
    <source>
        <dbReference type="ARBA" id="ARBA00008138"/>
    </source>
</evidence>
<evidence type="ECO:0000313" key="8">
    <source>
        <dbReference type="Proteomes" id="UP001165135"/>
    </source>
</evidence>
<dbReference type="RefSeq" id="WP_285635093.1">
    <property type="nucleotide sequence ID" value="NZ_BSTJ01000017.1"/>
</dbReference>
<accession>A0A9W6RWD8</accession>
<name>A0A9W6RWD8_9ACTN</name>
<evidence type="ECO:0000256" key="1">
    <source>
        <dbReference type="ARBA" id="ARBA00003907"/>
    </source>
</evidence>
<dbReference type="EC" id="2.1.1.-" evidence="6"/>
<dbReference type="PANTHER" id="PTHR43619">
    <property type="entry name" value="S-ADENOSYL-L-METHIONINE-DEPENDENT METHYLTRANSFERASE YKTD-RELATED"/>
    <property type="match status" value="1"/>
</dbReference>